<name>R7UP42_CAPTE</name>
<evidence type="ECO:0000313" key="4">
    <source>
        <dbReference type="EnsemblMetazoa" id="CapteP140557"/>
    </source>
</evidence>
<dbReference type="GO" id="GO:0046872">
    <property type="term" value="F:metal ion binding"/>
    <property type="evidence" value="ECO:0007669"/>
    <property type="project" value="InterPro"/>
</dbReference>
<dbReference type="FunFam" id="3.30.830.10:FF:000031">
    <property type="entry name" value="Putative zinc metalloprotease"/>
    <property type="match status" value="1"/>
</dbReference>
<evidence type="ECO:0000259" key="1">
    <source>
        <dbReference type="Pfam" id="PF00675"/>
    </source>
</evidence>
<dbReference type="Gene3D" id="3.30.830.10">
    <property type="entry name" value="Metalloenzyme, LuxS/M16 peptidase-like"/>
    <property type="match status" value="4"/>
</dbReference>
<gene>
    <name evidence="3" type="ORF">CAPTEDRAFT_140557</name>
</gene>
<evidence type="ECO:0008006" key="6">
    <source>
        <dbReference type="Google" id="ProtNLM"/>
    </source>
</evidence>
<evidence type="ECO:0000313" key="5">
    <source>
        <dbReference type="Proteomes" id="UP000014760"/>
    </source>
</evidence>
<reference evidence="4" key="3">
    <citation type="submission" date="2015-06" db="UniProtKB">
        <authorList>
            <consortium name="EnsemblMetazoa"/>
        </authorList>
    </citation>
    <scope>IDENTIFICATION</scope>
</reference>
<evidence type="ECO:0000259" key="2">
    <source>
        <dbReference type="Pfam" id="PF05193"/>
    </source>
</evidence>
<reference evidence="5" key="1">
    <citation type="submission" date="2012-12" db="EMBL/GenBank/DDBJ databases">
        <authorList>
            <person name="Hellsten U."/>
            <person name="Grimwood J."/>
            <person name="Chapman J.A."/>
            <person name="Shapiro H."/>
            <person name="Aerts A."/>
            <person name="Otillar R.P."/>
            <person name="Terry A.Y."/>
            <person name="Boore J.L."/>
            <person name="Simakov O."/>
            <person name="Marletaz F."/>
            <person name="Cho S.-J."/>
            <person name="Edsinger-Gonzales E."/>
            <person name="Havlak P."/>
            <person name="Kuo D.-H."/>
            <person name="Larsson T."/>
            <person name="Lv J."/>
            <person name="Arendt D."/>
            <person name="Savage R."/>
            <person name="Osoegawa K."/>
            <person name="de Jong P."/>
            <person name="Lindberg D.R."/>
            <person name="Seaver E.C."/>
            <person name="Weisblat D.A."/>
            <person name="Putnam N.H."/>
            <person name="Grigoriev I.V."/>
            <person name="Rokhsar D.S."/>
        </authorList>
    </citation>
    <scope>NUCLEOTIDE SEQUENCE</scope>
    <source>
        <strain evidence="5">I ESC-2004</strain>
    </source>
</reference>
<dbReference type="Pfam" id="PF00675">
    <property type="entry name" value="Peptidase_M16"/>
    <property type="match status" value="1"/>
</dbReference>
<dbReference type="SUPFAM" id="SSF63411">
    <property type="entry name" value="LuxS/MPP-like metallohydrolase"/>
    <property type="match status" value="4"/>
</dbReference>
<dbReference type="Pfam" id="PF05193">
    <property type="entry name" value="Peptidase_M16_C"/>
    <property type="match status" value="1"/>
</dbReference>
<dbReference type="InterPro" id="IPR011249">
    <property type="entry name" value="Metalloenz_LuxS/M16"/>
</dbReference>
<protein>
    <recommendedName>
        <fullName evidence="6">Presequence protease, mitochondrial</fullName>
    </recommendedName>
</protein>
<dbReference type="EMBL" id="AMQN01001360">
    <property type="status" value="NOT_ANNOTATED_CDS"/>
    <property type="molecule type" value="Genomic_DNA"/>
</dbReference>
<proteinExistence type="predicted"/>
<dbReference type="FunFam" id="3.30.830.10:FF:000015">
    <property type="entry name" value="Putative zinc metalloprotease"/>
    <property type="match status" value="1"/>
</dbReference>
<feature type="domain" description="Peptidase M16 C-terminal" evidence="2">
    <location>
        <begin position="198"/>
        <end position="365"/>
    </location>
</feature>
<dbReference type="PANTHER" id="PTHR43016:SF16">
    <property type="entry name" value="METALLOPROTEASE, PUTATIVE (AFU_ORTHOLOGUE AFUA_4G07610)-RELATED"/>
    <property type="match status" value="1"/>
</dbReference>
<dbReference type="InterPro" id="IPR007863">
    <property type="entry name" value="Peptidase_M16_C"/>
</dbReference>
<dbReference type="PANTHER" id="PTHR43016">
    <property type="entry name" value="PRESEQUENCE PROTEASE"/>
    <property type="match status" value="1"/>
</dbReference>
<dbReference type="OMA" id="WEGFARI"/>
<organism evidence="3">
    <name type="scientific">Capitella teleta</name>
    <name type="common">Polychaete worm</name>
    <dbReference type="NCBI Taxonomy" id="283909"/>
    <lineage>
        <taxon>Eukaryota</taxon>
        <taxon>Metazoa</taxon>
        <taxon>Spiralia</taxon>
        <taxon>Lophotrochozoa</taxon>
        <taxon>Annelida</taxon>
        <taxon>Polychaeta</taxon>
        <taxon>Sedentaria</taxon>
        <taxon>Scolecida</taxon>
        <taxon>Capitellidae</taxon>
        <taxon>Capitella</taxon>
    </lineage>
</organism>
<dbReference type="Proteomes" id="UP000014760">
    <property type="component" value="Unassembled WGS sequence"/>
</dbReference>
<dbReference type="STRING" id="283909.R7UP42"/>
<reference evidence="3 5" key="2">
    <citation type="journal article" date="2013" name="Nature">
        <title>Insights into bilaterian evolution from three spiralian genomes.</title>
        <authorList>
            <person name="Simakov O."/>
            <person name="Marletaz F."/>
            <person name="Cho S.J."/>
            <person name="Edsinger-Gonzales E."/>
            <person name="Havlak P."/>
            <person name="Hellsten U."/>
            <person name="Kuo D.H."/>
            <person name="Larsson T."/>
            <person name="Lv J."/>
            <person name="Arendt D."/>
            <person name="Savage R."/>
            <person name="Osoegawa K."/>
            <person name="de Jong P."/>
            <person name="Grimwood J."/>
            <person name="Chapman J.A."/>
            <person name="Shapiro H."/>
            <person name="Aerts A."/>
            <person name="Otillar R.P."/>
            <person name="Terry A.Y."/>
            <person name="Boore J.L."/>
            <person name="Grigoriev I.V."/>
            <person name="Lindberg D.R."/>
            <person name="Seaver E.C."/>
            <person name="Weisblat D.A."/>
            <person name="Putnam N.H."/>
            <person name="Rokhsar D.S."/>
        </authorList>
    </citation>
    <scope>NUCLEOTIDE SEQUENCE</scope>
    <source>
        <strain evidence="3 5">I ESC-2004</strain>
    </source>
</reference>
<evidence type="ECO:0000313" key="3">
    <source>
        <dbReference type="EMBL" id="ELU05156.1"/>
    </source>
</evidence>
<feature type="domain" description="Peptidase M16 N-terminal" evidence="1">
    <location>
        <begin position="52"/>
        <end position="133"/>
    </location>
</feature>
<keyword evidence="5" id="KW-1185">Reference proteome</keyword>
<dbReference type="MEROPS" id="M16.A12"/>
<dbReference type="OrthoDB" id="4953at2759"/>
<sequence length="968" mass="108660">MAEFELQYSGKVNDVIPVKKYKSKQTGLRVVVANIGGPIVNGYLCLATEAFDDDGLPHTLEHLVFMGSEKYPFKGVLDHLANRCLASGTNAWTDTDHTCYTMTTAGSEGFLNLLPIYLDHVLYPTLTEAGYLTEVHHINGEGEDAGVVYCEMQARENTGESLTHLQMLREMYPGKCGYSSETGGILANLRDSTSHKKVVCDYHREFYRAENLYLIITGMVEPEQVFKAIEGFEKKIMSKGSLPPYQRPWESAVPPFPASKETKVVFPSDDEEHGMVTVAWRGPVAKDQFSLSALNILLEYLTDSAISPLQRDFVEIADPFCTAVKYSIIENSETCVSISFVNVPKGKLGLIKEKLFALLAKITDSDEKLDMTRMGQVIERRILEALNSLEDHPHDNIAFHVIGEFLYGNTKEDMDVRLNQVNVFRKLLKEGAAFWIDLLKKYIVGSKNLTIVGDPSKKKMEDMGTAEKERVKKQIEKLGKDGLKIKEKCLEEATAANEVEPPTDVLLSVPVPSVDSIHFHTIQQSSNHSPTSDTNAKFPLKDLPVTFQLDDIQTNFVTMTVLMDTGSLDAKSRFYLQLYTELILESPLMKNGKLIPHQEVIQQLNADTVHNGASVGLHGGRFSCGEFSSQVVLTLKVQMEKYKDGVQWLSDLLYHVEFTAQRVKIMGQKMANDVSRMKRKGQLIVKCLSREMLFTKESNICTSNMLRQHKFLTSVIDQIDSDDSECIEQLKNLRDNITKPNNIRIHVAADVSRLAEKYPKVVDSLIKGNSPSGLIAGVGSVESAFLIQTAECISDYEHADIPALMTFIQYLIQLEGPMWRQIRGLGLSYHYNMYINIESGLIYFILYKSTHVVNAYKQAKTIIDDYLSGKTPLTEVELDACKSSLMFEIIEQEKTPSSASVRSLLSYLEGTSHTYNRTLIQKVSKVTLADLKRVGEKYFRPLFEASSSKCAICCHPTKVSENVKEFKL</sequence>
<dbReference type="HOGENOM" id="CLU_006065_0_0_1"/>
<dbReference type="AlphaFoldDB" id="R7UP42"/>
<dbReference type="InterPro" id="IPR011765">
    <property type="entry name" value="Pept_M16_N"/>
</dbReference>
<dbReference type="EMBL" id="KB301771">
    <property type="protein sequence ID" value="ELU05156.1"/>
    <property type="molecule type" value="Genomic_DNA"/>
</dbReference>
<dbReference type="EnsemblMetazoa" id="CapteT140557">
    <property type="protein sequence ID" value="CapteP140557"/>
    <property type="gene ID" value="CapteG140557"/>
</dbReference>
<accession>R7UP42</accession>